<dbReference type="EMBL" id="KE345865">
    <property type="protein sequence ID" value="EXC19433.1"/>
    <property type="molecule type" value="Genomic_DNA"/>
</dbReference>
<reference evidence="2" key="1">
    <citation type="submission" date="2013-01" db="EMBL/GenBank/DDBJ databases">
        <title>Draft Genome Sequence of a Mulberry Tree, Morus notabilis C.K. Schneid.</title>
        <authorList>
            <person name="He N."/>
            <person name="Zhao S."/>
        </authorList>
    </citation>
    <scope>NUCLEOTIDE SEQUENCE</scope>
</reference>
<sequence>MGNLGDARVEETRAGEGSVRAKRAYAWGQLGPTDLRRGRRRHMAAGMGSRLLSSAQLDDGLMGFGPN</sequence>
<evidence type="ECO:0000313" key="1">
    <source>
        <dbReference type="EMBL" id="EXC19433.1"/>
    </source>
</evidence>
<dbReference type="AlphaFoldDB" id="W9SA76"/>
<name>W9SA76_9ROSA</name>
<proteinExistence type="predicted"/>
<evidence type="ECO:0000313" key="2">
    <source>
        <dbReference type="Proteomes" id="UP000030645"/>
    </source>
</evidence>
<keyword evidence="2" id="KW-1185">Reference proteome</keyword>
<gene>
    <name evidence="1" type="ORF">L484_000144</name>
</gene>
<organism evidence="1 2">
    <name type="scientific">Morus notabilis</name>
    <dbReference type="NCBI Taxonomy" id="981085"/>
    <lineage>
        <taxon>Eukaryota</taxon>
        <taxon>Viridiplantae</taxon>
        <taxon>Streptophyta</taxon>
        <taxon>Embryophyta</taxon>
        <taxon>Tracheophyta</taxon>
        <taxon>Spermatophyta</taxon>
        <taxon>Magnoliopsida</taxon>
        <taxon>eudicotyledons</taxon>
        <taxon>Gunneridae</taxon>
        <taxon>Pentapetalae</taxon>
        <taxon>rosids</taxon>
        <taxon>fabids</taxon>
        <taxon>Rosales</taxon>
        <taxon>Moraceae</taxon>
        <taxon>Moreae</taxon>
        <taxon>Morus</taxon>
    </lineage>
</organism>
<dbReference type="Proteomes" id="UP000030645">
    <property type="component" value="Unassembled WGS sequence"/>
</dbReference>
<protein>
    <submittedName>
        <fullName evidence="1">Uncharacterized protein</fullName>
    </submittedName>
</protein>
<accession>W9SA76</accession>